<sequence>MGVGALVAVRYPAGRPDLATATPPRPAAAWVGLVAIWLLLAVIFLGCVVWAVLYGAALRGS</sequence>
<keyword evidence="1" id="KW-1133">Transmembrane helix</keyword>
<feature type="transmembrane region" description="Helical" evidence="1">
    <location>
        <begin position="27"/>
        <end position="53"/>
    </location>
</feature>
<keyword evidence="1" id="KW-0472">Membrane</keyword>
<keyword evidence="1" id="KW-0812">Transmembrane</keyword>
<name>A0ABT0IB23_9ACTN</name>
<dbReference type="EMBL" id="JALPTH010000012">
    <property type="protein sequence ID" value="MCK8678530.1"/>
    <property type="molecule type" value="Genomic_DNA"/>
</dbReference>
<dbReference type="RefSeq" id="WP_248634172.1">
    <property type="nucleotide sequence ID" value="NZ_JALPTH010000012.1"/>
</dbReference>
<protein>
    <submittedName>
        <fullName evidence="2">Uncharacterized protein</fullName>
    </submittedName>
</protein>
<reference evidence="2 3" key="1">
    <citation type="submission" date="2022-04" db="EMBL/GenBank/DDBJ databases">
        <title>Streptomyces sp. nov. LCR6-01 isolated from Lichen of Dirinaria sp.</title>
        <authorList>
            <person name="Kanchanasin P."/>
            <person name="Tanasupawat S."/>
            <person name="Phongsopitanun W."/>
        </authorList>
    </citation>
    <scope>NUCLEOTIDE SEQUENCE [LARGE SCALE GENOMIC DNA]</scope>
    <source>
        <strain evidence="2 3">LCR6-01</strain>
    </source>
</reference>
<evidence type="ECO:0000256" key="1">
    <source>
        <dbReference type="SAM" id="Phobius"/>
    </source>
</evidence>
<evidence type="ECO:0000313" key="3">
    <source>
        <dbReference type="Proteomes" id="UP001522868"/>
    </source>
</evidence>
<organism evidence="2 3">
    <name type="scientific">Streptomyces lichenis</name>
    <dbReference type="NCBI Taxonomy" id="2306967"/>
    <lineage>
        <taxon>Bacteria</taxon>
        <taxon>Bacillati</taxon>
        <taxon>Actinomycetota</taxon>
        <taxon>Actinomycetes</taxon>
        <taxon>Kitasatosporales</taxon>
        <taxon>Streptomycetaceae</taxon>
        <taxon>Streptomyces</taxon>
    </lineage>
</organism>
<comment type="caution">
    <text evidence="2">The sequence shown here is derived from an EMBL/GenBank/DDBJ whole genome shotgun (WGS) entry which is preliminary data.</text>
</comment>
<accession>A0ABT0IB23</accession>
<keyword evidence="3" id="KW-1185">Reference proteome</keyword>
<dbReference type="Proteomes" id="UP001522868">
    <property type="component" value="Unassembled WGS sequence"/>
</dbReference>
<evidence type="ECO:0000313" key="2">
    <source>
        <dbReference type="EMBL" id="MCK8678530.1"/>
    </source>
</evidence>
<proteinExistence type="predicted"/>
<gene>
    <name evidence="2" type="ORF">M1O15_14230</name>
</gene>